<dbReference type="Pfam" id="PF06744">
    <property type="entry name" value="IcmF_C"/>
    <property type="match status" value="1"/>
</dbReference>
<dbReference type="PANTHER" id="PTHR36153">
    <property type="entry name" value="INNER MEMBRANE PROTEIN-RELATED"/>
    <property type="match status" value="1"/>
</dbReference>
<dbReference type="InterPro" id="IPR053156">
    <property type="entry name" value="T6SS_TssM-like"/>
</dbReference>
<feature type="domain" description="Type VI secretion system component TssM1 N-terminal" evidence="5">
    <location>
        <begin position="411"/>
        <end position="573"/>
    </location>
</feature>
<feature type="domain" description="Type VI secretion system IcmF C-terminal" evidence="3">
    <location>
        <begin position="1244"/>
        <end position="1344"/>
    </location>
</feature>
<dbReference type="Proteomes" id="UP001056201">
    <property type="component" value="Chromosome 1"/>
</dbReference>
<reference evidence="6" key="1">
    <citation type="submission" date="2022-05" db="EMBL/GenBank/DDBJ databases">
        <title>An RpoN-dependent PEP-CTERM gene is involved in floc formation of an Aquincola tertiaricarbonis strain.</title>
        <authorList>
            <person name="Qiu D."/>
            <person name="Xia M."/>
        </authorList>
    </citation>
    <scope>NUCLEOTIDE SEQUENCE</scope>
    <source>
        <strain evidence="6">RN12</strain>
    </source>
</reference>
<protein>
    <submittedName>
        <fullName evidence="6">Type VI secretion system membrane subunit TssM</fullName>
    </submittedName>
</protein>
<evidence type="ECO:0000313" key="6">
    <source>
        <dbReference type="EMBL" id="URI06744.1"/>
    </source>
</evidence>
<feature type="transmembrane region" description="Helical" evidence="2">
    <location>
        <begin position="12"/>
        <end position="35"/>
    </location>
</feature>
<proteinExistence type="predicted"/>
<feature type="transmembrane region" description="Helical" evidence="2">
    <location>
        <begin position="41"/>
        <end position="61"/>
    </location>
</feature>
<dbReference type="Pfam" id="PF06761">
    <property type="entry name" value="IcmF-related"/>
    <property type="match status" value="1"/>
</dbReference>
<feature type="domain" description="IcmF-related" evidence="4">
    <location>
        <begin position="625"/>
        <end position="947"/>
    </location>
</feature>
<dbReference type="InterPro" id="IPR017731">
    <property type="entry name" value="TssM1-like"/>
</dbReference>
<dbReference type="NCBIfam" id="TIGR03348">
    <property type="entry name" value="VI_IcmF"/>
    <property type="match status" value="1"/>
</dbReference>
<feature type="transmembrane region" description="Helical" evidence="2">
    <location>
        <begin position="68"/>
        <end position="87"/>
    </location>
</feature>
<feature type="transmembrane region" description="Helical" evidence="2">
    <location>
        <begin position="99"/>
        <end position="121"/>
    </location>
</feature>
<dbReference type="SUPFAM" id="SSF52540">
    <property type="entry name" value="P-loop containing nucleoside triphosphate hydrolases"/>
    <property type="match status" value="1"/>
</dbReference>
<name>A0ABY4S2W2_AQUTE</name>
<keyword evidence="2" id="KW-0812">Transmembrane</keyword>
<evidence type="ECO:0000259" key="4">
    <source>
        <dbReference type="Pfam" id="PF06761"/>
    </source>
</evidence>
<dbReference type="InterPro" id="IPR027417">
    <property type="entry name" value="P-loop_NTPase"/>
</dbReference>
<dbReference type="Gene3D" id="3.40.50.300">
    <property type="entry name" value="P-loop containing nucleotide triphosphate hydrolases"/>
    <property type="match status" value="1"/>
</dbReference>
<dbReference type="InterPro" id="IPR009612">
    <property type="entry name" value="IcmF-rel"/>
</dbReference>
<keyword evidence="7" id="KW-1185">Reference proteome</keyword>
<keyword evidence="2" id="KW-0472">Membrane</keyword>
<feature type="region of interest" description="Disordered" evidence="1">
    <location>
        <begin position="383"/>
        <end position="406"/>
    </location>
</feature>
<evidence type="ECO:0000256" key="1">
    <source>
        <dbReference type="SAM" id="MobiDB-lite"/>
    </source>
</evidence>
<feature type="transmembrane region" description="Helical" evidence="2">
    <location>
        <begin position="568"/>
        <end position="589"/>
    </location>
</feature>
<accession>A0ABY4S2W2</accession>
<dbReference type="InterPro" id="IPR010623">
    <property type="entry name" value="IcmF_C"/>
</dbReference>
<dbReference type="PANTHER" id="PTHR36153:SF1">
    <property type="entry name" value="TYPE VI SECRETION SYSTEM COMPONENT TSSM1"/>
    <property type="match status" value="1"/>
</dbReference>
<dbReference type="Pfam" id="PF14331">
    <property type="entry name" value="IcmF-related_N"/>
    <property type="match status" value="2"/>
</dbReference>
<organism evidence="6 7">
    <name type="scientific">Aquincola tertiaricarbonis</name>
    <dbReference type="NCBI Taxonomy" id="391953"/>
    <lineage>
        <taxon>Bacteria</taxon>
        <taxon>Pseudomonadati</taxon>
        <taxon>Pseudomonadota</taxon>
        <taxon>Betaproteobacteria</taxon>
        <taxon>Burkholderiales</taxon>
        <taxon>Sphaerotilaceae</taxon>
        <taxon>Aquincola</taxon>
    </lineage>
</organism>
<gene>
    <name evidence="6" type="primary">tssM</name>
    <name evidence="6" type="ORF">MW290_12645</name>
</gene>
<evidence type="ECO:0000259" key="3">
    <source>
        <dbReference type="Pfam" id="PF06744"/>
    </source>
</evidence>
<evidence type="ECO:0000259" key="5">
    <source>
        <dbReference type="Pfam" id="PF14331"/>
    </source>
</evidence>
<keyword evidence="2" id="KW-1133">Transmembrane helix</keyword>
<dbReference type="RefSeq" id="WP_250195007.1">
    <property type="nucleotide sequence ID" value="NZ_CP097635.1"/>
</dbReference>
<evidence type="ECO:0000256" key="2">
    <source>
        <dbReference type="SAM" id="Phobius"/>
    </source>
</evidence>
<dbReference type="EMBL" id="CP097635">
    <property type="protein sequence ID" value="URI06744.1"/>
    <property type="molecule type" value="Genomic_DNA"/>
</dbReference>
<dbReference type="InterPro" id="IPR025743">
    <property type="entry name" value="TssM1_N"/>
</dbReference>
<sequence>MKDFFKGPVFRALLALLALLVVSAVVWFLGPFVAVGEIKPLGSVAVRLGVILLLLAGLLSWALELPAAVAWTVIGASALCLLIWHGGPLLAFGPLHPLAPVWARVLAMGLVLVLLLVWGLYKLYRALQRDDQLLQRWLHREGAQPALAREEIRHLADRARQAVSQLRQMQRTMAGGTGSIWSGLRRVVEGKRYLYELPWYMLIGQPGAGKSSLVLNAGLRFPLPDQMGAASARMTLERATGTQNCDWWLTNEAVFLDTAGRYTEQAPQADEQAAAVHAAEWRGFLGVLRQVRPRAPINGALLVVDVAELLRADELQRTALAAQLRARLEELRTHLGIRFPVYLLLAKADVLRGFPAYFNGLTSEARRQVWGFTLPWMDDAQRRKAAKRKQSGRSTTANGGDAPDSLPDSGQSLALWVGREFAALIERIRAGVAMRLQEEFRVEDRQSLYVLPHELQGLMAPVQTLVAQVFADSRYDTTQVQPTLRGVYLCSAVQPGQEMVAQPQALSVRLREAVRSLGHTVGLGGSKPPQMSRRSFFLSDLLEKVVMAEAHLVQPNLRWETRMRLLRWIGHGVVLLAFVWLSGALALSLRNNQAYLQAISEKTETLTRQMKDWLREPNTARTEKVLDLAQDLPRVDGLNLASPDLSFQYGLYSAGPIAAAADQGYGQLLDRLVLPQVTAHMEQVLRQSVAADDAEQAYQTLRVYLLLHDAKQYMQSPDHARDVRQWIKQAWQGQAESLSQRLGNSAAMVGHLEWLFAGRRPVQSLSVANSALVQEVRSYLDKQSRSERLYVRVRTAAQAQAPQAFSLVRALGPQAGTLFSLASGGSLEQGVPGLFTYEGYHEVFAKQLAQTLTWAQQDDAWVMGQRMGGDTATTDPQKADHRALEAEVRRLFLAEYAGHWARFLDDVRLVRSDKSGTLAYDLSILRQLAAADSPLVRLARAAARETTLSRPLVMENKAEEKSIFEKAGDQLAQQQAKAGAALGVRPEARMERQEVDEKFSALREVVTGRGEGAAMAASGRAGLESMTSVLNEYYTVLVVADTALSAGSLPPAGAEAATKLRIEAGKMPAPLREVLMDLSASGSDKVQQGAASILRNQAQAQMDRLLGLLSLNVAEPCQRLLAGRYPFANSAQEVSAEDFNAFFAAGGAADEYFRKYLAPLVDTSARPWRYKSPGSVNLAAAGDGLGPGDAPPGPAAGPTLQGELLKLLAASGPNPDAFAQVGQIRDMFFRENEGKRMAWRGDYRVVSLDASVTEWVIDFDGQVQRYAHGAIQALPLAWPGPRGGTMAELVAQPRIRPETSTLAARGPWSWLRLVERAKLSPGTQPGRVLAEFSFDNRRAVLDIGSAGPSPFNSTLLRNFSCPGRSL</sequence>
<evidence type="ECO:0000313" key="7">
    <source>
        <dbReference type="Proteomes" id="UP001056201"/>
    </source>
</evidence>
<feature type="domain" description="Type VI secretion system component TssM1 N-terminal" evidence="5">
    <location>
        <begin position="276"/>
        <end position="385"/>
    </location>
</feature>